<dbReference type="RefSeq" id="WP_066087785.1">
    <property type="nucleotide sequence ID" value="NZ_CP017476.1"/>
</dbReference>
<organism evidence="3 6">
    <name type="scientific">Hydrogenophaga crassostreae</name>
    <dbReference type="NCBI Taxonomy" id="1763535"/>
    <lineage>
        <taxon>Bacteria</taxon>
        <taxon>Pseudomonadati</taxon>
        <taxon>Pseudomonadota</taxon>
        <taxon>Betaproteobacteria</taxon>
        <taxon>Burkholderiales</taxon>
        <taxon>Comamonadaceae</taxon>
        <taxon>Hydrogenophaga</taxon>
    </lineage>
</organism>
<dbReference type="EMBL" id="CP017476">
    <property type="protein sequence ID" value="AOW13234.1"/>
    <property type="molecule type" value="Genomic_DNA"/>
</dbReference>
<dbReference type="OrthoDB" id="9812991at2"/>
<feature type="coiled-coil region" evidence="1">
    <location>
        <begin position="33"/>
        <end position="85"/>
    </location>
</feature>
<evidence type="ECO:0000313" key="4">
    <source>
        <dbReference type="EMBL" id="OAD42618.1"/>
    </source>
</evidence>
<proteinExistence type="predicted"/>
<evidence type="ECO:0000256" key="1">
    <source>
        <dbReference type="SAM" id="Coils"/>
    </source>
</evidence>
<evidence type="ECO:0000313" key="5">
    <source>
        <dbReference type="Proteomes" id="UP000185657"/>
    </source>
</evidence>
<dbReference type="AlphaFoldDB" id="A0A167IEH2"/>
<dbReference type="Proteomes" id="UP000185657">
    <property type="component" value="Unassembled WGS sequence"/>
</dbReference>
<dbReference type="KEGG" id="hyl:LPB072_10600"/>
<accession>A0A167IEH2</accession>
<reference evidence="3" key="2">
    <citation type="submission" date="2016-10" db="EMBL/GenBank/DDBJ databases">
        <title>Hydorgenophaga sp. LPB0072 isolated from gastropod.</title>
        <authorList>
            <person name="Kim E."/>
            <person name="Yi H."/>
        </authorList>
    </citation>
    <scope>NUCLEOTIDE SEQUENCE [LARGE SCALE GENOMIC DNA]</scope>
    <source>
        <strain evidence="3">LPB0072</strain>
    </source>
</reference>
<evidence type="ECO:0000313" key="6">
    <source>
        <dbReference type="Proteomes" id="UP000185680"/>
    </source>
</evidence>
<sequence length="128" mass="13962">MNGQEGRGSDPAFHCAGDVETGGHRSVGLPWGVDDVRQKIDQAIEDKVEATQKKLTAEPDLERIKVKAESALAKARRKAEALKAKRLEIMPDLLQLTRLENEADAIKKWNGQMPQVTGGGAPLVQIKP</sequence>
<dbReference type="EMBL" id="LVWD01000007">
    <property type="protein sequence ID" value="OAD42618.1"/>
    <property type="molecule type" value="Genomic_DNA"/>
</dbReference>
<dbReference type="STRING" id="1763535.LPB072_10600"/>
<protein>
    <submittedName>
        <fullName evidence="3">Uncharacterized protein</fullName>
    </submittedName>
</protein>
<name>A0A167IEH2_9BURK</name>
<dbReference type="Proteomes" id="UP000185680">
    <property type="component" value="Chromosome"/>
</dbReference>
<evidence type="ECO:0000313" key="3">
    <source>
        <dbReference type="EMBL" id="AOW13234.1"/>
    </source>
</evidence>
<feature type="region of interest" description="Disordered" evidence="2">
    <location>
        <begin position="1"/>
        <end position="31"/>
    </location>
</feature>
<reference evidence="4 5" key="1">
    <citation type="submission" date="2016-02" db="EMBL/GenBank/DDBJ databases">
        <title>Draft genome sequence of Hydrogenophaga sp. LPB0072.</title>
        <authorList>
            <person name="Shin S.-K."/>
            <person name="Yi H."/>
        </authorList>
    </citation>
    <scope>NUCLEOTIDE SEQUENCE [LARGE SCALE GENOMIC DNA]</scope>
    <source>
        <strain evidence="4 5">LPB0072</strain>
    </source>
</reference>
<keyword evidence="5" id="KW-1185">Reference proteome</keyword>
<evidence type="ECO:0000256" key="2">
    <source>
        <dbReference type="SAM" id="MobiDB-lite"/>
    </source>
</evidence>
<keyword evidence="1" id="KW-0175">Coiled coil</keyword>
<gene>
    <name evidence="3" type="ORF">LPB072_10600</name>
    <name evidence="4" type="ORF">LPB72_06775</name>
</gene>